<dbReference type="Proteomes" id="UP001057455">
    <property type="component" value="Unassembled WGS sequence"/>
</dbReference>
<organism evidence="3 4">
    <name type="scientific">Babesia ovis</name>
    <dbReference type="NCBI Taxonomy" id="5869"/>
    <lineage>
        <taxon>Eukaryota</taxon>
        <taxon>Sar</taxon>
        <taxon>Alveolata</taxon>
        <taxon>Apicomplexa</taxon>
        <taxon>Aconoidasida</taxon>
        <taxon>Piroplasmida</taxon>
        <taxon>Babesiidae</taxon>
        <taxon>Babesia</taxon>
    </lineage>
</organism>
<proteinExistence type="predicted"/>
<accession>A0A9W5WW83</accession>
<keyword evidence="3" id="KW-0477">Merozoite</keyword>
<gene>
    <name evidence="3" type="ORF">BaOVIS_031100</name>
</gene>
<evidence type="ECO:0000256" key="1">
    <source>
        <dbReference type="SAM" id="MobiDB-lite"/>
    </source>
</evidence>
<feature type="compositionally biased region" description="Polar residues" evidence="1">
    <location>
        <begin position="349"/>
        <end position="358"/>
    </location>
</feature>
<dbReference type="EMBL" id="BLIY01000024">
    <property type="protein sequence ID" value="GFE55706.1"/>
    <property type="molecule type" value="Genomic_DNA"/>
</dbReference>
<evidence type="ECO:0000256" key="2">
    <source>
        <dbReference type="SAM" id="SignalP"/>
    </source>
</evidence>
<feature type="signal peptide" evidence="2">
    <location>
        <begin position="1"/>
        <end position="24"/>
    </location>
</feature>
<feature type="region of interest" description="Disordered" evidence="1">
    <location>
        <begin position="225"/>
        <end position="358"/>
    </location>
</feature>
<sequence>MIGVKVAFAALCCLSSYTVMTAGAEPSAQPSAPANTLLNDLKTFVKLAQDEDTAMAKSIMANFEAVGMKVGDAEKAINAMKNIAKHFLDEPLFITDIEDKLPITVKNMDFENRYFKLINSFFNIKSKINYAKHHIKATVIKKDVEKFNTKTNKMETKKEVQYIPATSFQELYLANNDEVSADMDYDDFQLFDEYISKSTGDYMILYKLFEDYLKQRKTGKDGTTTIAFVKPDLPTPTEAATHSPKSPSNTEQHIPRNDSSSAGGVAPGTAPVSPSPSPQEESGAITTDITQQGETTSPTADDTTVANNTQGNTDGPQGESTSQTTQPQTPQGPSSENTPATPEAAAGNLSGSKPSSATFGGITVATLCFMVLSAF</sequence>
<keyword evidence="4" id="KW-1185">Reference proteome</keyword>
<feature type="chain" id="PRO_5040967099" evidence="2">
    <location>
        <begin position="25"/>
        <end position="375"/>
    </location>
</feature>
<keyword evidence="2" id="KW-0732">Signal</keyword>
<feature type="compositionally biased region" description="Polar residues" evidence="1">
    <location>
        <begin position="238"/>
        <end position="262"/>
    </location>
</feature>
<feature type="compositionally biased region" description="Polar residues" evidence="1">
    <location>
        <begin position="284"/>
        <end position="314"/>
    </location>
</feature>
<evidence type="ECO:0000313" key="4">
    <source>
        <dbReference type="Proteomes" id="UP001057455"/>
    </source>
</evidence>
<evidence type="ECO:0000313" key="3">
    <source>
        <dbReference type="EMBL" id="GFE55706.1"/>
    </source>
</evidence>
<protein>
    <submittedName>
        <fullName evidence="3">Merozoite surface antigen-2a1, putative</fullName>
    </submittedName>
</protein>
<dbReference type="AlphaFoldDB" id="A0A9W5WW83"/>
<reference evidence="3" key="1">
    <citation type="submission" date="2019-12" db="EMBL/GenBank/DDBJ databases">
        <title>Genome sequence of Babesia ovis.</title>
        <authorList>
            <person name="Yamagishi J."/>
            <person name="Sevinc F."/>
            <person name="Xuan X."/>
        </authorList>
    </citation>
    <scope>NUCLEOTIDE SEQUENCE</scope>
    <source>
        <strain evidence="3">Selcuk</strain>
    </source>
</reference>
<feature type="compositionally biased region" description="Low complexity" evidence="1">
    <location>
        <begin position="315"/>
        <end position="336"/>
    </location>
</feature>
<comment type="caution">
    <text evidence="3">The sequence shown here is derived from an EMBL/GenBank/DDBJ whole genome shotgun (WGS) entry which is preliminary data.</text>
</comment>
<name>A0A9W5WW83_BABOV</name>